<dbReference type="RefSeq" id="WP_062702500.1">
    <property type="nucleotide sequence ID" value="NZ_LJOD01000017.1"/>
</dbReference>
<proteinExistence type="predicted"/>
<dbReference type="PATRIC" id="fig|253.9.peg.1859"/>
<evidence type="ECO:0000313" key="3">
    <source>
        <dbReference type="EMBL" id="KPE49526.1"/>
    </source>
</evidence>
<feature type="region of interest" description="Disordered" evidence="1">
    <location>
        <begin position="199"/>
        <end position="233"/>
    </location>
</feature>
<dbReference type="Proteomes" id="UP000037953">
    <property type="component" value="Unassembled WGS sequence"/>
</dbReference>
<accession>A0A0N0ZTE4</accession>
<evidence type="ECO:0000313" key="4">
    <source>
        <dbReference type="Proteomes" id="UP000037953"/>
    </source>
</evidence>
<dbReference type="AlphaFoldDB" id="A0A0N0ZTE4"/>
<reference evidence="3 4" key="1">
    <citation type="journal article" date="2015" name="Genom Data">
        <title>Draft genome sequence of a multidrug-resistant Chryseobacterium indologenes isolate from Malaysia.</title>
        <authorList>
            <person name="Yu C.Y."/>
            <person name="Ang G.Y."/>
            <person name="Cheng H.J."/>
            <person name="Cheong Y.M."/>
            <person name="Yin W.F."/>
            <person name="Chan K.G."/>
        </authorList>
    </citation>
    <scope>NUCLEOTIDE SEQUENCE [LARGE SCALE GENOMIC DNA]</scope>
    <source>
        <strain evidence="3 4">CI_885</strain>
    </source>
</reference>
<organism evidence="3 4">
    <name type="scientific">Chryseobacterium indologenes</name>
    <name type="common">Flavobacterium indologenes</name>
    <dbReference type="NCBI Taxonomy" id="253"/>
    <lineage>
        <taxon>Bacteria</taxon>
        <taxon>Pseudomonadati</taxon>
        <taxon>Bacteroidota</taxon>
        <taxon>Flavobacteriia</taxon>
        <taxon>Flavobacteriales</taxon>
        <taxon>Weeksellaceae</taxon>
        <taxon>Chryseobacterium group</taxon>
        <taxon>Chryseobacterium</taxon>
    </lineage>
</organism>
<evidence type="ECO:0000259" key="2">
    <source>
        <dbReference type="Pfam" id="PF20545"/>
    </source>
</evidence>
<dbReference type="OrthoDB" id="1451508at2"/>
<protein>
    <recommendedName>
        <fullName evidence="2">DUF6759 domain-containing protein</fullName>
    </recommendedName>
</protein>
<gene>
    <name evidence="3" type="ORF">AOB46_19450</name>
</gene>
<feature type="compositionally biased region" description="Basic and acidic residues" evidence="1">
    <location>
        <begin position="211"/>
        <end position="222"/>
    </location>
</feature>
<name>A0A0N0ZTE4_CHRID</name>
<comment type="caution">
    <text evidence="3">The sequence shown here is derived from an EMBL/GenBank/DDBJ whole genome shotgun (WGS) entry which is preliminary data.</text>
</comment>
<dbReference type="InterPro" id="IPR046647">
    <property type="entry name" value="DUF6759"/>
</dbReference>
<dbReference type="Pfam" id="PF20545">
    <property type="entry name" value="DUF6759"/>
    <property type="match status" value="1"/>
</dbReference>
<dbReference type="EMBL" id="LJOD01000017">
    <property type="protein sequence ID" value="KPE49526.1"/>
    <property type="molecule type" value="Genomic_DNA"/>
</dbReference>
<reference evidence="4" key="2">
    <citation type="submission" date="2015-09" db="EMBL/GenBank/DDBJ databases">
        <title>Draft genome sequence of a multidrug-resistant Chryseobacterium indologenes isolate from Malaysia.</title>
        <authorList>
            <person name="Yu C.Y."/>
            <person name="Ang G.Y."/>
            <person name="Chan K.-G."/>
        </authorList>
    </citation>
    <scope>NUCLEOTIDE SEQUENCE [LARGE SCALE GENOMIC DNA]</scope>
    <source>
        <strain evidence="4">CI_885</strain>
    </source>
</reference>
<evidence type="ECO:0000256" key="1">
    <source>
        <dbReference type="SAM" id="MobiDB-lite"/>
    </source>
</evidence>
<sequence>MKKNFLTIFLFIFLIPSFAYTQKKSKDILKSTNIKEIEEYLKTAHPDDPKRSVLKPKLIALKNTEWTKGAKNAKPMEARPVMTDIPNRFMRNSNSSDAEEFKKLIAETSDQHKEKTVKLLNAMFDEDITRKEAVLLFRNNSDCNIILRIEGKDFYNLAVPAHGENFIIINKGSYNLNSNVCDVKYTSQKDIKKSIFVVIDNPGTPQPETKQNQEKNTKENPDSKPPTKKKSKK</sequence>
<feature type="domain" description="DUF6759" evidence="2">
    <location>
        <begin position="110"/>
        <end position="201"/>
    </location>
</feature>